<sequence>MRIAADPSGSQSNKRSTQSSSATSLNTLANAPSPRPLRTINSAVKATRTTFLRQLQSQLLFNSAATTSDTAPVPEPSAGKSGDGEQALEVEPCSVSIPPVASPPPQETSTSQTSMVNHRKCHQLPPQVETLQKPSLWRSQSSHALVSPDQLQGVVVESLKTPVNTKHLHLQSPSSFSSSSSQHFGIGASSSGPNGNHSLVFEPNSPDQKGIPWMLFRQRSHSTSAISSSSLSPGSSMRSSAGMMAGAAASMIASAFGSHVRSASGSQGRQQQQQQVLMSARSIETPLDSTFGIYTLYNQSSPTLAPVSLGKKDVEVEVDTVATEEYFRTEEPTAPSLESNTAQQTSSRPVLLPPSTPVSTYSSGLSVPPTAPGGGPWSDEDDQSSSVSTDTETEMESGVDDQTGSLHVHRPARRTNSSHTGGKSHYSAYRRRIQSISLLQQLQLEQQQQELQQQQPQSQQAQQQPHEQKKNLYNSNHPEAGDSMSSILAVSTASLVTTKRNIQEIEGTHSMHFFNRHLQRVQQQASGGSGRRPAGYAMDASSPSKFCNSTPSSASCTTTTSILSVMTTGSESSSYASSTTSGFSAITGTTSSSVYALSSSDPSEMSIYRSTTIASETSTICGNASSSSSNSKTPLRARSMRRFIRWTRLDSRLPLSPSFSALGGDSEKPGLQGTNNHDPASIAPRRLTFQELSSRGTRFYGKFQPTSTTTTTIPRGPPLRNGKKGPKRPDAKAFFSNERTYMHWIKFGLLLGSMALTLLSFGKSMGLQVGLVLVLVAMSTLVYATTIFHLRDRWMKQFRLDVLYYDRVGPSILFMALFVAFATNVALTVFKLMDEDGSDDGLNFYDGHQKGPLDI</sequence>
<feature type="region of interest" description="Disordered" evidence="5">
    <location>
        <begin position="326"/>
        <end position="425"/>
    </location>
</feature>
<feature type="transmembrane region" description="Helical" evidence="6">
    <location>
        <begin position="810"/>
        <end position="830"/>
    </location>
</feature>
<feature type="compositionally biased region" description="Low complexity" evidence="5">
    <location>
        <begin position="170"/>
        <end position="191"/>
    </location>
</feature>
<gene>
    <name evidence="8" type="ORF">BG015_006757</name>
</gene>
<dbReference type="OrthoDB" id="2243669at2759"/>
<dbReference type="PANTHER" id="PTHR46140:SF1">
    <property type="entry name" value="VACUOLAR TRANSPORTER CHAPERONE COMPLEX SUBUNIT 4-RELATED"/>
    <property type="match status" value="1"/>
</dbReference>
<evidence type="ECO:0000259" key="7">
    <source>
        <dbReference type="Pfam" id="PF02656"/>
    </source>
</evidence>
<dbReference type="Pfam" id="PF02656">
    <property type="entry name" value="DUF202"/>
    <property type="match status" value="1"/>
</dbReference>
<keyword evidence="2 6" id="KW-0812">Transmembrane</keyword>
<evidence type="ECO:0000256" key="6">
    <source>
        <dbReference type="SAM" id="Phobius"/>
    </source>
</evidence>
<evidence type="ECO:0000256" key="3">
    <source>
        <dbReference type="ARBA" id="ARBA00022989"/>
    </source>
</evidence>
<feature type="compositionally biased region" description="Low complexity" evidence="5">
    <location>
        <begin position="8"/>
        <end position="31"/>
    </location>
</feature>
<feature type="transmembrane region" description="Helical" evidence="6">
    <location>
        <begin position="769"/>
        <end position="790"/>
    </location>
</feature>
<evidence type="ECO:0000256" key="2">
    <source>
        <dbReference type="ARBA" id="ARBA00022692"/>
    </source>
</evidence>
<dbReference type="PANTHER" id="PTHR46140">
    <property type="entry name" value="VACUOLAR TRANSPORTER CHAPERONE 1-RELATED"/>
    <property type="match status" value="1"/>
</dbReference>
<feature type="region of interest" description="Disordered" evidence="5">
    <location>
        <begin position="66"/>
        <end position="89"/>
    </location>
</feature>
<feature type="region of interest" description="Disordered" evidence="5">
    <location>
        <begin position="659"/>
        <end position="684"/>
    </location>
</feature>
<keyword evidence="4 6" id="KW-0472">Membrane</keyword>
<feature type="region of interest" description="Disordered" evidence="5">
    <location>
        <begin position="1"/>
        <end position="42"/>
    </location>
</feature>
<dbReference type="InterPro" id="IPR051572">
    <property type="entry name" value="VTC_Complex_Subunit"/>
</dbReference>
<dbReference type="GO" id="GO:0012505">
    <property type="term" value="C:endomembrane system"/>
    <property type="evidence" value="ECO:0007669"/>
    <property type="project" value="UniProtKB-SubCell"/>
</dbReference>
<dbReference type="Proteomes" id="UP000748756">
    <property type="component" value="Unassembled WGS sequence"/>
</dbReference>
<reference evidence="8" key="1">
    <citation type="journal article" date="2020" name="Fungal Divers.">
        <title>Resolving the Mortierellaceae phylogeny through synthesis of multi-gene phylogenetics and phylogenomics.</title>
        <authorList>
            <person name="Vandepol N."/>
            <person name="Liber J."/>
            <person name="Desiro A."/>
            <person name="Na H."/>
            <person name="Kennedy M."/>
            <person name="Barry K."/>
            <person name="Grigoriev I.V."/>
            <person name="Miller A.N."/>
            <person name="O'Donnell K."/>
            <person name="Stajich J.E."/>
            <person name="Bonito G."/>
        </authorList>
    </citation>
    <scope>NUCLEOTIDE SEQUENCE</scope>
    <source>
        <strain evidence="8">NRRL 6426</strain>
    </source>
</reference>
<feature type="region of interest" description="Disordered" evidence="5">
    <location>
        <begin position="170"/>
        <end position="204"/>
    </location>
</feature>
<feature type="compositionally biased region" description="Polar residues" evidence="5">
    <location>
        <begin position="471"/>
        <end position="482"/>
    </location>
</feature>
<dbReference type="AlphaFoldDB" id="A0A9P5VBL8"/>
<dbReference type="EMBL" id="JAAAUQ010000328">
    <property type="protein sequence ID" value="KAF9151369.1"/>
    <property type="molecule type" value="Genomic_DNA"/>
</dbReference>
<accession>A0A9P5VBL8</accession>
<name>A0A9P5VBL8_9FUNG</name>
<evidence type="ECO:0000256" key="4">
    <source>
        <dbReference type="ARBA" id="ARBA00023136"/>
    </source>
</evidence>
<feature type="domain" description="DUF202" evidence="7">
    <location>
        <begin position="734"/>
        <end position="793"/>
    </location>
</feature>
<keyword evidence="3 6" id="KW-1133">Transmembrane helix</keyword>
<feature type="compositionally biased region" description="Polar residues" evidence="5">
    <location>
        <begin position="336"/>
        <end position="348"/>
    </location>
</feature>
<proteinExistence type="predicted"/>
<evidence type="ECO:0000256" key="1">
    <source>
        <dbReference type="ARBA" id="ARBA00004127"/>
    </source>
</evidence>
<comment type="subcellular location">
    <subcellularLocation>
        <location evidence="1">Endomembrane system</location>
        <topology evidence="1">Multi-pass membrane protein</topology>
    </subcellularLocation>
</comment>
<evidence type="ECO:0000313" key="8">
    <source>
        <dbReference type="EMBL" id="KAF9151369.1"/>
    </source>
</evidence>
<feature type="region of interest" description="Disordered" evidence="5">
    <location>
        <begin position="700"/>
        <end position="729"/>
    </location>
</feature>
<protein>
    <recommendedName>
        <fullName evidence="7">DUF202 domain-containing protein</fullName>
    </recommendedName>
</protein>
<feature type="compositionally biased region" description="Low complexity" evidence="5">
    <location>
        <begin position="449"/>
        <end position="465"/>
    </location>
</feature>
<feature type="transmembrane region" description="Helical" evidence="6">
    <location>
        <begin position="741"/>
        <end position="762"/>
    </location>
</feature>
<dbReference type="InterPro" id="IPR003807">
    <property type="entry name" value="DUF202"/>
</dbReference>
<comment type="caution">
    <text evidence="8">The sequence shown here is derived from an EMBL/GenBank/DDBJ whole genome shotgun (WGS) entry which is preliminary data.</text>
</comment>
<keyword evidence="9" id="KW-1185">Reference proteome</keyword>
<evidence type="ECO:0000256" key="5">
    <source>
        <dbReference type="SAM" id="MobiDB-lite"/>
    </source>
</evidence>
<organism evidence="8 9">
    <name type="scientific">Linnemannia schmuckeri</name>
    <dbReference type="NCBI Taxonomy" id="64567"/>
    <lineage>
        <taxon>Eukaryota</taxon>
        <taxon>Fungi</taxon>
        <taxon>Fungi incertae sedis</taxon>
        <taxon>Mucoromycota</taxon>
        <taxon>Mortierellomycotina</taxon>
        <taxon>Mortierellomycetes</taxon>
        <taxon>Mortierellales</taxon>
        <taxon>Mortierellaceae</taxon>
        <taxon>Linnemannia</taxon>
    </lineage>
</organism>
<feature type="region of interest" description="Disordered" evidence="5">
    <location>
        <begin position="449"/>
        <end position="482"/>
    </location>
</feature>
<evidence type="ECO:0000313" key="9">
    <source>
        <dbReference type="Proteomes" id="UP000748756"/>
    </source>
</evidence>